<protein>
    <submittedName>
        <fullName evidence="1">Uncharacterized protein</fullName>
    </submittedName>
</protein>
<evidence type="ECO:0000313" key="1">
    <source>
        <dbReference type="EMBL" id="RVU19301.1"/>
    </source>
</evidence>
<organism evidence="1 2">
    <name type="scientific">Streptomyces antnestii</name>
    <dbReference type="NCBI Taxonomy" id="2494256"/>
    <lineage>
        <taxon>Bacteria</taxon>
        <taxon>Bacillati</taxon>
        <taxon>Actinomycetota</taxon>
        <taxon>Actinomycetes</taxon>
        <taxon>Kitasatosporales</taxon>
        <taxon>Streptomycetaceae</taxon>
        <taxon>Streptomyces</taxon>
    </lineage>
</organism>
<dbReference type="Proteomes" id="UP000283128">
    <property type="component" value="Unassembled WGS sequence"/>
</dbReference>
<evidence type="ECO:0000313" key="2">
    <source>
        <dbReference type="Proteomes" id="UP000283128"/>
    </source>
</evidence>
<name>A0A3S3UAA4_9ACTN</name>
<gene>
    <name evidence="1" type="ORF">EOT10_29930</name>
</gene>
<dbReference type="EMBL" id="RZYA01000018">
    <property type="protein sequence ID" value="RVU19301.1"/>
    <property type="molecule type" value="Genomic_DNA"/>
</dbReference>
<reference evidence="1 2" key="1">
    <citation type="submission" date="2019-01" db="EMBL/GenBank/DDBJ databases">
        <title>Genome sequences of Streptomyces and Rhizobium isolates collected from root and soil.</title>
        <authorList>
            <person name="Chhettri S."/>
            <person name="Sevigny J.L."/>
            <person name="Sen A."/>
            <person name="Ennis N."/>
            <person name="Tisa L."/>
        </authorList>
    </citation>
    <scope>NUCLEOTIDE SEQUENCE [LARGE SCALE GENOMIC DNA]</scope>
    <source>
        <strain evidence="1 2">San01</strain>
    </source>
</reference>
<keyword evidence="2" id="KW-1185">Reference proteome</keyword>
<comment type="caution">
    <text evidence="1">The sequence shown here is derived from an EMBL/GenBank/DDBJ whole genome shotgun (WGS) entry which is preliminary data.</text>
</comment>
<dbReference type="OrthoDB" id="4270599at2"/>
<proteinExistence type="predicted"/>
<sequence length="67" mass="7335">MSLEAPYASGRPRLGSIRRFHGPTDAGLRPVWAARSAAGTVDSCVSYPLSTRHFKRNHRRVGVSSRA</sequence>
<dbReference type="AlphaFoldDB" id="A0A3S3UAA4"/>
<accession>A0A3S3UAA4</accession>